<dbReference type="EMBL" id="FAXN01000041">
    <property type="protein sequence ID" value="CUV65627.1"/>
    <property type="molecule type" value="Genomic_DNA"/>
</dbReference>
<evidence type="ECO:0000313" key="1">
    <source>
        <dbReference type="EMBL" id="CUV65627.1"/>
    </source>
</evidence>
<accession>A0A0S4XMV5</accession>
<proteinExistence type="predicted"/>
<protein>
    <submittedName>
        <fullName evidence="1">Uncharacterized protein</fullName>
    </submittedName>
</protein>
<sequence length="104" mass="11831">MAKDTKKDTNLVSDIGIEVNNEKITIDTAKTKEFFGNIQQHIQDTAQNIGEHIEKGTQKAGIKVDDEHIEVDLHQTKNFIEEIGEKIEHFLAHLEHSVDKLSKK</sequence>
<reference evidence="1" key="1">
    <citation type="submission" date="2015-11" db="EMBL/GenBank/DDBJ databases">
        <authorList>
            <person name="Zhang Y."/>
            <person name="Guo Z."/>
        </authorList>
    </citation>
    <scope>NUCLEOTIDE SEQUENCE</scope>
    <source>
        <strain evidence="1">BN30871</strain>
    </source>
</reference>
<name>A0A0S4XMV5_9BACT</name>
<gene>
    <name evidence="1" type="ORF">BN3087_400003</name>
</gene>
<dbReference type="AlphaFoldDB" id="A0A0S4XMV5"/>
<organism evidence="1">
    <name type="scientific">Sulfurovum sp. enrichment culture clone C5</name>
    <dbReference type="NCBI Taxonomy" id="497650"/>
    <lineage>
        <taxon>Bacteria</taxon>
        <taxon>Pseudomonadati</taxon>
        <taxon>Campylobacterota</taxon>
        <taxon>Epsilonproteobacteria</taxon>
        <taxon>Campylobacterales</taxon>
        <taxon>Sulfurovaceae</taxon>
        <taxon>Sulfurovum</taxon>
        <taxon>environmental samples</taxon>
    </lineage>
</organism>